<gene>
    <name evidence="2" type="ORF">GCM10022409_07220</name>
</gene>
<evidence type="ECO:0000256" key="1">
    <source>
        <dbReference type="SAM" id="SignalP"/>
    </source>
</evidence>
<proteinExistence type="predicted"/>
<keyword evidence="1" id="KW-0732">Signal</keyword>
<keyword evidence="3" id="KW-1185">Reference proteome</keyword>
<feature type="signal peptide" evidence="1">
    <location>
        <begin position="1"/>
        <end position="32"/>
    </location>
</feature>
<accession>A0ABP7TFZ4</accession>
<feature type="chain" id="PRO_5047476825" evidence="1">
    <location>
        <begin position="33"/>
        <end position="559"/>
    </location>
</feature>
<protein>
    <submittedName>
        <fullName evidence="2">Uncharacterized protein</fullName>
    </submittedName>
</protein>
<comment type="caution">
    <text evidence="2">The sequence shown here is derived from an EMBL/GenBank/DDBJ whole genome shotgun (WGS) entry which is preliminary data.</text>
</comment>
<dbReference type="Proteomes" id="UP001501469">
    <property type="component" value="Unassembled WGS sequence"/>
</dbReference>
<reference evidence="3" key="1">
    <citation type="journal article" date="2019" name="Int. J. Syst. Evol. Microbiol.">
        <title>The Global Catalogue of Microorganisms (GCM) 10K type strain sequencing project: providing services to taxonomists for standard genome sequencing and annotation.</title>
        <authorList>
            <consortium name="The Broad Institute Genomics Platform"/>
            <consortium name="The Broad Institute Genome Sequencing Center for Infectious Disease"/>
            <person name="Wu L."/>
            <person name="Ma J."/>
        </authorList>
    </citation>
    <scope>NUCLEOTIDE SEQUENCE [LARGE SCALE GENOMIC DNA]</scope>
    <source>
        <strain evidence="3">JCM 17225</strain>
    </source>
</reference>
<sequence length="559" mass="62737">MLIFTVLGMKHRYFSLLLACCGTLALPLRAPAQQTAPPANAPVQTARTELPLTDRDSEVHVQALPADSTVVLLVGREHPLSSRTDFSFQQYGPDLHLRQETPLKVATEFSFVRMCAEGTTVYALFASRHTTGRLFVAAYNGHLGQTRSQQFDTKLSREVVELKALDGRLFATVVLQDQLHVTALLLDVATGQMQYLPSVYENVPTQLTFVADAATRRAEYVLSQTNGRKSRLLLKQLTDKGQLVSSEFVQAESERSLITAQVTPPQDTTARLLMGTYSLRDPTYAQGLFATDLSRPAPGVVGAAKAPLRFYDFLHLKHFFDYLKPTKQARLRRRVERRLARSVSPMRWHYRLLLHELLPQREGGYVLVAEVYLPHYRYGNYGTYYGSPFGTYGNQYNSSGYGYGGSGSGYSPGGYSPYGSNRAFDGYQTTHALVCGFDRKGNLIWDNIFVVENLRRTELEEAVRLQSLPDGRLVLAYLDENKLRYKVVNRGESAPNDLHVPISTGTGPAEQSLERATDTDQYDLLPWYGGRFVALGYQHVRVSRGPDREVFFMNTVVFQ</sequence>
<evidence type="ECO:0000313" key="2">
    <source>
        <dbReference type="EMBL" id="GAA4025785.1"/>
    </source>
</evidence>
<organism evidence="2 3">
    <name type="scientific">Hymenobacter glaciei</name>
    <dbReference type="NCBI Taxonomy" id="877209"/>
    <lineage>
        <taxon>Bacteria</taxon>
        <taxon>Pseudomonadati</taxon>
        <taxon>Bacteroidota</taxon>
        <taxon>Cytophagia</taxon>
        <taxon>Cytophagales</taxon>
        <taxon>Hymenobacteraceae</taxon>
        <taxon>Hymenobacter</taxon>
    </lineage>
</organism>
<dbReference type="EMBL" id="BAABDK010000005">
    <property type="protein sequence ID" value="GAA4025785.1"/>
    <property type="molecule type" value="Genomic_DNA"/>
</dbReference>
<name>A0ABP7TFZ4_9BACT</name>
<evidence type="ECO:0000313" key="3">
    <source>
        <dbReference type="Proteomes" id="UP001501469"/>
    </source>
</evidence>